<feature type="non-terminal residue" evidence="2">
    <location>
        <position position="65"/>
    </location>
</feature>
<evidence type="ECO:0000313" key="2">
    <source>
        <dbReference type="EMBL" id="KAG0146814.1"/>
    </source>
</evidence>
<gene>
    <name evidence="2" type="ORF">CROQUDRAFT_656783</name>
</gene>
<protein>
    <submittedName>
        <fullName evidence="2">Uncharacterized protein</fullName>
    </submittedName>
</protein>
<organism evidence="2 3">
    <name type="scientific">Cronartium quercuum f. sp. fusiforme G11</name>
    <dbReference type="NCBI Taxonomy" id="708437"/>
    <lineage>
        <taxon>Eukaryota</taxon>
        <taxon>Fungi</taxon>
        <taxon>Dikarya</taxon>
        <taxon>Basidiomycota</taxon>
        <taxon>Pucciniomycotina</taxon>
        <taxon>Pucciniomycetes</taxon>
        <taxon>Pucciniales</taxon>
        <taxon>Coleosporiaceae</taxon>
        <taxon>Cronartium</taxon>
    </lineage>
</organism>
<evidence type="ECO:0000313" key="3">
    <source>
        <dbReference type="Proteomes" id="UP000886653"/>
    </source>
</evidence>
<name>A0A9P6TCJ1_9BASI</name>
<evidence type="ECO:0000256" key="1">
    <source>
        <dbReference type="SAM" id="MobiDB-lite"/>
    </source>
</evidence>
<accession>A0A9P6TCJ1</accession>
<proteinExistence type="predicted"/>
<sequence length="65" mass="7271">MLLMKTIVETLLETETRKDLAKGPSSSYNDGDPLHKHDPYYQGSHSSYEYVARTKGLGVQEDPAT</sequence>
<dbReference type="EMBL" id="MU167255">
    <property type="protein sequence ID" value="KAG0146814.1"/>
    <property type="molecule type" value="Genomic_DNA"/>
</dbReference>
<dbReference type="Proteomes" id="UP000886653">
    <property type="component" value="Unassembled WGS sequence"/>
</dbReference>
<feature type="region of interest" description="Disordered" evidence="1">
    <location>
        <begin position="15"/>
        <end position="45"/>
    </location>
</feature>
<comment type="caution">
    <text evidence="2">The sequence shown here is derived from an EMBL/GenBank/DDBJ whole genome shotgun (WGS) entry which is preliminary data.</text>
</comment>
<reference evidence="2" key="1">
    <citation type="submission" date="2013-11" db="EMBL/GenBank/DDBJ databases">
        <title>Genome sequence of the fusiform rust pathogen reveals effectors for host alternation and coevolution with pine.</title>
        <authorList>
            <consortium name="DOE Joint Genome Institute"/>
            <person name="Smith K."/>
            <person name="Pendleton A."/>
            <person name="Kubisiak T."/>
            <person name="Anderson C."/>
            <person name="Salamov A."/>
            <person name="Aerts A."/>
            <person name="Riley R."/>
            <person name="Clum A."/>
            <person name="Lindquist E."/>
            <person name="Ence D."/>
            <person name="Campbell M."/>
            <person name="Kronenberg Z."/>
            <person name="Feau N."/>
            <person name="Dhillon B."/>
            <person name="Hamelin R."/>
            <person name="Burleigh J."/>
            <person name="Smith J."/>
            <person name="Yandell M."/>
            <person name="Nelson C."/>
            <person name="Grigoriev I."/>
            <person name="Davis J."/>
        </authorList>
    </citation>
    <scope>NUCLEOTIDE SEQUENCE</scope>
    <source>
        <strain evidence="2">G11</strain>
    </source>
</reference>
<keyword evidence="3" id="KW-1185">Reference proteome</keyword>
<dbReference type="AlphaFoldDB" id="A0A9P6TCJ1"/>